<dbReference type="HAMAP" id="MF_01103">
    <property type="entry name" value="UPF0291"/>
    <property type="match status" value="1"/>
</dbReference>
<name>A0A9E2NWU0_9FUSO</name>
<dbReference type="Gene3D" id="1.10.287.540">
    <property type="entry name" value="Helix hairpin bin"/>
    <property type="match status" value="1"/>
</dbReference>
<keyword evidence="1" id="KW-0963">Cytoplasm</keyword>
<organism evidence="2 3">
    <name type="scientific">Candidatus Fusobacterium pullicola</name>
    <dbReference type="NCBI Taxonomy" id="2838601"/>
    <lineage>
        <taxon>Bacteria</taxon>
        <taxon>Fusobacteriati</taxon>
        <taxon>Fusobacteriota</taxon>
        <taxon>Fusobacteriia</taxon>
        <taxon>Fusobacteriales</taxon>
        <taxon>Fusobacteriaceae</taxon>
        <taxon>Fusobacterium</taxon>
    </lineage>
</organism>
<dbReference type="Proteomes" id="UP000724657">
    <property type="component" value="Unassembled WGS sequence"/>
</dbReference>
<evidence type="ECO:0000313" key="2">
    <source>
        <dbReference type="EMBL" id="MBU3841945.1"/>
    </source>
</evidence>
<protein>
    <submittedName>
        <fullName evidence="2">DUF896 domain-containing protein</fullName>
    </submittedName>
</protein>
<dbReference type="Pfam" id="PF05979">
    <property type="entry name" value="DUF896"/>
    <property type="match status" value="1"/>
</dbReference>
<dbReference type="AlphaFoldDB" id="A0A9E2NWU0"/>
<sequence>MEMKDIIAKVNYFSKLARERELTEAEKEEREKYRKLYLEQFKAQVRGHLDRIKIVDGEVENNGNNKIKII</sequence>
<dbReference type="PANTHER" id="PTHR37300:SF1">
    <property type="entry name" value="UPF0291 PROTEIN YNZC"/>
    <property type="match status" value="1"/>
</dbReference>
<comment type="caution">
    <text evidence="2">The sequence shown here is derived from an EMBL/GenBank/DDBJ whole genome shotgun (WGS) entry which is preliminary data.</text>
</comment>
<gene>
    <name evidence="2" type="ORF">IAA47_03015</name>
</gene>
<dbReference type="InterPro" id="IPR009242">
    <property type="entry name" value="DUF896"/>
</dbReference>
<evidence type="ECO:0000256" key="1">
    <source>
        <dbReference type="ARBA" id="ARBA00022490"/>
    </source>
</evidence>
<dbReference type="SUPFAM" id="SSF158221">
    <property type="entry name" value="YnzC-like"/>
    <property type="match status" value="1"/>
</dbReference>
<dbReference type="EMBL" id="JAHLFN010000024">
    <property type="protein sequence ID" value="MBU3841945.1"/>
    <property type="molecule type" value="Genomic_DNA"/>
</dbReference>
<proteinExistence type="inferred from homology"/>
<accession>A0A9E2NWU0</accession>
<reference evidence="2" key="2">
    <citation type="submission" date="2021-04" db="EMBL/GenBank/DDBJ databases">
        <authorList>
            <person name="Gilroy R."/>
        </authorList>
    </citation>
    <scope>NUCLEOTIDE SEQUENCE</scope>
    <source>
        <strain evidence="2">A6-441</strain>
    </source>
</reference>
<dbReference type="PANTHER" id="PTHR37300">
    <property type="entry name" value="UPF0291 PROTEIN CBO2609/CLC_2481"/>
    <property type="match status" value="1"/>
</dbReference>
<reference evidence="2" key="1">
    <citation type="journal article" date="2021" name="PeerJ">
        <title>Extensive microbial diversity within the chicken gut microbiome revealed by metagenomics and culture.</title>
        <authorList>
            <person name="Gilroy R."/>
            <person name="Ravi A."/>
            <person name="Getino M."/>
            <person name="Pursley I."/>
            <person name="Horton D.L."/>
            <person name="Alikhan N.F."/>
            <person name="Baker D."/>
            <person name="Gharbi K."/>
            <person name="Hall N."/>
            <person name="Watson M."/>
            <person name="Adriaenssens E.M."/>
            <person name="Foster-Nyarko E."/>
            <person name="Jarju S."/>
            <person name="Secka A."/>
            <person name="Antonio M."/>
            <person name="Oren A."/>
            <person name="Chaudhuri R.R."/>
            <person name="La Ragione R."/>
            <person name="Hildebrand F."/>
            <person name="Pallen M.J."/>
        </authorList>
    </citation>
    <scope>NUCLEOTIDE SEQUENCE</scope>
    <source>
        <strain evidence="2">A6-441</strain>
    </source>
</reference>
<evidence type="ECO:0000313" key="3">
    <source>
        <dbReference type="Proteomes" id="UP000724657"/>
    </source>
</evidence>